<gene>
    <name evidence="8" type="ordered locus">DvMF_2874</name>
</gene>
<feature type="domain" description="4Fe-4S ferredoxin-type" evidence="7">
    <location>
        <begin position="68"/>
        <end position="97"/>
    </location>
</feature>
<keyword evidence="2" id="KW-0479">Metal-binding</keyword>
<dbReference type="InterPro" id="IPR009051">
    <property type="entry name" value="Helical_ferredxn"/>
</dbReference>
<accession>B8DRH4</accession>
<reference evidence="8" key="1">
    <citation type="submission" date="2008-10" db="EMBL/GenBank/DDBJ databases">
        <title>Complete sequence of Desulfovibrio vulgaris str. 'Miyazaki F'.</title>
        <authorList>
            <person name="Lucas S."/>
            <person name="Copeland A."/>
            <person name="Lapidus A."/>
            <person name="Glavina del Rio T."/>
            <person name="Dalin E."/>
            <person name="Tice H."/>
            <person name="Bruce D."/>
            <person name="Goodwin L."/>
            <person name="Pitluck S."/>
            <person name="Sims D."/>
            <person name="Brettin T."/>
            <person name="Detter J.C."/>
            <person name="Han C."/>
            <person name="Larimer F."/>
            <person name="Land M."/>
            <person name="Hauser L."/>
            <person name="Kyrpides N."/>
            <person name="Mikhailova N."/>
            <person name="Hazen T.C."/>
            <person name="Richardson P."/>
        </authorList>
    </citation>
    <scope>NUCLEOTIDE SEQUENCE</scope>
    <source>
        <strain evidence="8">Miyazaki F</strain>
    </source>
</reference>
<dbReference type="PROSITE" id="PS00198">
    <property type="entry name" value="4FE4S_FER_1"/>
    <property type="match status" value="2"/>
</dbReference>
<dbReference type="KEGG" id="dvm:DvMF_2874"/>
<dbReference type="OrthoDB" id="9770306at2"/>
<evidence type="ECO:0000256" key="4">
    <source>
        <dbReference type="ARBA" id="ARBA00023004"/>
    </source>
</evidence>
<dbReference type="GO" id="GO:0051539">
    <property type="term" value="F:4 iron, 4 sulfur cluster binding"/>
    <property type="evidence" value="ECO:0007669"/>
    <property type="project" value="UniProtKB-KW"/>
</dbReference>
<feature type="region of interest" description="Disordered" evidence="6">
    <location>
        <begin position="397"/>
        <end position="426"/>
    </location>
</feature>
<dbReference type="eggNOG" id="COG0247">
    <property type="taxonomic scope" value="Bacteria"/>
</dbReference>
<dbReference type="PANTHER" id="PTHR32479">
    <property type="entry name" value="GLYCOLATE OXIDASE IRON-SULFUR SUBUNIT"/>
    <property type="match status" value="1"/>
</dbReference>
<dbReference type="GO" id="GO:0046872">
    <property type="term" value="F:metal ion binding"/>
    <property type="evidence" value="ECO:0007669"/>
    <property type="project" value="UniProtKB-KW"/>
</dbReference>
<name>B8DRH4_NITV9</name>
<evidence type="ECO:0000256" key="6">
    <source>
        <dbReference type="SAM" id="MobiDB-lite"/>
    </source>
</evidence>
<organism evidence="8">
    <name type="scientific">Nitratidesulfovibrio vulgaris (strain DSM 19637 / Miyazaki F)</name>
    <name type="common">Desulfovibrio vulgaris</name>
    <dbReference type="NCBI Taxonomy" id="883"/>
    <lineage>
        <taxon>Bacteria</taxon>
        <taxon>Pseudomonadati</taxon>
        <taxon>Thermodesulfobacteriota</taxon>
        <taxon>Desulfovibrionia</taxon>
        <taxon>Desulfovibrionales</taxon>
        <taxon>Desulfovibrionaceae</taxon>
        <taxon>Nitratidesulfovibrio</taxon>
    </lineage>
</organism>
<dbReference type="InterPro" id="IPR017900">
    <property type="entry name" value="4Fe4S_Fe_S_CS"/>
</dbReference>
<protein>
    <submittedName>
        <fullName evidence="8">4Fe-4S ferredoxin iron-sulfur binding domain protein</fullName>
    </submittedName>
</protein>
<sequence>MSTDTTSRSTTNGGTPGDTAGQPRACLLCGQCTAVCPAFLTTGQEELSPRAKHLVFAALRDEPGRLGLKPARELADRCLSCGRCAAICPQGLSVPQALAALRARHPNWQQWLWKQWIEHGRLLWPALAQMTRVVPGAVVPEGVQHMLRSAAAMLPPPPPAPWIVADQVTHEATQEATQEAPRGEAARPPAMLFAGCTARRIRPRWKDTARALLRWLGHPAPAQSDEDSFTCCGSTLEHAGIPDAAATARARNLDAWRAAGRPLLVTFCATCHHGLSEYPGHADLDWQDGEREAWTAALRPLSTLWGDAAFRVTADAPAQPEADAPAPVRYHQPCHRKGTDPDAVWLRALLGSRMRAPGGVNCCGMGGVLQLAAPDLSRTVADACWNALLPERAATFTPAPSSSCAPSSPDAASTTSAASTPAATTNATRQPGITVLTGCSGCTLQLAATAPPDVRVLHWLDVVGVPRT</sequence>
<evidence type="ECO:0000256" key="3">
    <source>
        <dbReference type="ARBA" id="ARBA00022737"/>
    </source>
</evidence>
<dbReference type="Gene3D" id="1.10.1060.10">
    <property type="entry name" value="Alpha-helical ferredoxin"/>
    <property type="match status" value="1"/>
</dbReference>
<feature type="domain" description="4Fe-4S ferredoxin-type" evidence="7">
    <location>
        <begin position="17"/>
        <end position="46"/>
    </location>
</feature>
<keyword evidence="5" id="KW-0411">Iron-sulfur</keyword>
<keyword evidence="3" id="KW-0677">Repeat</keyword>
<dbReference type="Pfam" id="PF13183">
    <property type="entry name" value="Fer4_8"/>
    <property type="match status" value="1"/>
</dbReference>
<dbReference type="Pfam" id="PF02754">
    <property type="entry name" value="CCG"/>
    <property type="match status" value="1"/>
</dbReference>
<dbReference type="HOGENOM" id="CLU_727095_0_0_7"/>
<proteinExistence type="predicted"/>
<keyword evidence="1" id="KW-0004">4Fe-4S</keyword>
<dbReference type="EMBL" id="CP001197">
    <property type="protein sequence ID" value="ACL09811.1"/>
    <property type="molecule type" value="Genomic_DNA"/>
</dbReference>
<dbReference type="STRING" id="883.DvMF_2874"/>
<dbReference type="AlphaFoldDB" id="B8DRH4"/>
<dbReference type="PROSITE" id="PS51379">
    <property type="entry name" value="4FE4S_FER_2"/>
    <property type="match status" value="2"/>
</dbReference>
<dbReference type="PANTHER" id="PTHR32479:SF19">
    <property type="entry name" value="ANAEROBIC GLYCEROL-3-PHOSPHATE DEHYDROGENASE SUBUNIT C"/>
    <property type="match status" value="1"/>
</dbReference>
<evidence type="ECO:0000259" key="7">
    <source>
        <dbReference type="PROSITE" id="PS51379"/>
    </source>
</evidence>
<evidence type="ECO:0000256" key="5">
    <source>
        <dbReference type="ARBA" id="ARBA00023014"/>
    </source>
</evidence>
<dbReference type="InterPro" id="IPR004017">
    <property type="entry name" value="Cys_rich_dom"/>
</dbReference>
<evidence type="ECO:0000313" key="8">
    <source>
        <dbReference type="EMBL" id="ACL09811.1"/>
    </source>
</evidence>
<keyword evidence="4" id="KW-0408">Iron</keyword>
<dbReference type="GO" id="GO:0016491">
    <property type="term" value="F:oxidoreductase activity"/>
    <property type="evidence" value="ECO:0007669"/>
    <property type="project" value="UniProtKB-ARBA"/>
</dbReference>
<dbReference type="InterPro" id="IPR017896">
    <property type="entry name" value="4Fe4S_Fe-S-bd"/>
</dbReference>
<evidence type="ECO:0000256" key="1">
    <source>
        <dbReference type="ARBA" id="ARBA00022485"/>
    </source>
</evidence>
<evidence type="ECO:0000256" key="2">
    <source>
        <dbReference type="ARBA" id="ARBA00022723"/>
    </source>
</evidence>
<dbReference type="SUPFAM" id="SSF46548">
    <property type="entry name" value="alpha-helical ferredoxin"/>
    <property type="match status" value="1"/>
</dbReference>